<evidence type="ECO:0000259" key="3">
    <source>
        <dbReference type="Pfam" id="PF00534"/>
    </source>
</evidence>
<organism evidence="4 5">
    <name type="scientific">Candidatus Nomurabacteria bacterium GW2011_GWC2_42_20</name>
    <dbReference type="NCBI Taxonomy" id="1618756"/>
    <lineage>
        <taxon>Bacteria</taxon>
        <taxon>Candidatus Nomuraibacteriota</taxon>
    </lineage>
</organism>
<dbReference type="CDD" id="cd03801">
    <property type="entry name" value="GT4_PimA-like"/>
    <property type="match status" value="1"/>
</dbReference>
<dbReference type="Proteomes" id="UP000034704">
    <property type="component" value="Unassembled WGS sequence"/>
</dbReference>
<dbReference type="AlphaFoldDB" id="A0A0G0ZGN0"/>
<keyword evidence="1" id="KW-0328">Glycosyltransferase</keyword>
<evidence type="ECO:0000313" key="5">
    <source>
        <dbReference type="Proteomes" id="UP000034704"/>
    </source>
</evidence>
<dbReference type="PANTHER" id="PTHR12526:SF510">
    <property type="entry name" value="D-INOSITOL 3-PHOSPHATE GLYCOSYLTRANSFERASE"/>
    <property type="match status" value="1"/>
</dbReference>
<proteinExistence type="predicted"/>
<gene>
    <name evidence="4" type="ORF">UV12_C0004G0028</name>
</gene>
<dbReference type="SUPFAM" id="SSF53756">
    <property type="entry name" value="UDP-Glycosyltransferase/glycogen phosphorylase"/>
    <property type="match status" value="1"/>
</dbReference>
<reference evidence="4 5" key="1">
    <citation type="journal article" date="2015" name="Nature">
        <title>rRNA introns, odd ribosomes, and small enigmatic genomes across a large radiation of phyla.</title>
        <authorList>
            <person name="Brown C.T."/>
            <person name="Hug L.A."/>
            <person name="Thomas B.C."/>
            <person name="Sharon I."/>
            <person name="Castelle C.J."/>
            <person name="Singh A."/>
            <person name="Wilkins M.J."/>
            <person name="Williams K.H."/>
            <person name="Banfield J.F."/>
        </authorList>
    </citation>
    <scope>NUCLEOTIDE SEQUENCE [LARGE SCALE GENOMIC DNA]</scope>
</reference>
<dbReference type="GO" id="GO:0016757">
    <property type="term" value="F:glycosyltransferase activity"/>
    <property type="evidence" value="ECO:0007669"/>
    <property type="project" value="UniProtKB-KW"/>
</dbReference>
<feature type="domain" description="Glycosyl transferase family 1" evidence="3">
    <location>
        <begin position="168"/>
        <end position="334"/>
    </location>
</feature>
<dbReference type="Gene3D" id="3.40.50.2000">
    <property type="entry name" value="Glycogen Phosphorylase B"/>
    <property type="match status" value="1"/>
</dbReference>
<name>A0A0G0ZGN0_9BACT</name>
<dbReference type="STRING" id="1618756.UV12_C0004G0028"/>
<protein>
    <submittedName>
        <fullName evidence="4">Glycosyltransferase</fullName>
    </submittedName>
</protein>
<evidence type="ECO:0000313" key="4">
    <source>
        <dbReference type="EMBL" id="KKS47920.1"/>
    </source>
</evidence>
<comment type="caution">
    <text evidence="4">The sequence shown here is derived from an EMBL/GenBank/DDBJ whole genome shotgun (WGS) entry which is preliminary data.</text>
</comment>
<dbReference type="PANTHER" id="PTHR12526">
    <property type="entry name" value="GLYCOSYLTRANSFERASE"/>
    <property type="match status" value="1"/>
</dbReference>
<evidence type="ECO:0000256" key="1">
    <source>
        <dbReference type="ARBA" id="ARBA00022676"/>
    </source>
</evidence>
<dbReference type="InterPro" id="IPR001296">
    <property type="entry name" value="Glyco_trans_1"/>
</dbReference>
<accession>A0A0G0ZGN0</accession>
<dbReference type="Pfam" id="PF00534">
    <property type="entry name" value="Glycos_transf_1"/>
    <property type="match status" value="1"/>
</dbReference>
<dbReference type="EMBL" id="LCDG01000004">
    <property type="protein sequence ID" value="KKS47920.1"/>
    <property type="molecule type" value="Genomic_DNA"/>
</dbReference>
<sequence>MLSMRFLILTQKVDRNDPVLGFFHRWIEEFAKHCERVTVIALGVGEYNLPKNVKVFSLGKEHGISRLKYLINFYRLIWRERKNYNAVFVHMNQVYVVLGGFFWRLMRKPVGLWYVHREKTISLCIAEKLVNIIFTSTPESFQVPTKKAHYLGHGIDILDCARPQGYHEPRNEKSILCVGRLSAIKDQKTIIHACAILVREGIDITCTFVGNADTKADMVYKNKLLALVANEKLQNNIFFIDGISHAELIPFFWKSGIHVNGSPTGGLDKVVIESMAAGAIPVVANEAFRNTLGKYSERLVFDEGDADSLADYLRNLLVANDKYELRAALMDKARDNFDLAVLVKKIVTYYETSR</sequence>
<keyword evidence="2 4" id="KW-0808">Transferase</keyword>
<evidence type="ECO:0000256" key="2">
    <source>
        <dbReference type="ARBA" id="ARBA00022679"/>
    </source>
</evidence>